<evidence type="ECO:0000256" key="4">
    <source>
        <dbReference type="SAM" id="SignalP"/>
    </source>
</evidence>
<feature type="domain" description="Outer membrane protein beta-barrel" evidence="6">
    <location>
        <begin position="416"/>
        <end position="799"/>
    </location>
</feature>
<feature type="domain" description="TonB-dependent receptor plug" evidence="5">
    <location>
        <begin position="133"/>
        <end position="221"/>
    </location>
</feature>
<dbReference type="SUPFAM" id="SSF49464">
    <property type="entry name" value="Carboxypeptidase regulatory domain-like"/>
    <property type="match status" value="1"/>
</dbReference>
<keyword evidence="8" id="KW-1185">Reference proteome</keyword>
<dbReference type="Pfam" id="PF07715">
    <property type="entry name" value="Plug"/>
    <property type="match status" value="1"/>
</dbReference>
<evidence type="ECO:0000259" key="6">
    <source>
        <dbReference type="Pfam" id="PF14905"/>
    </source>
</evidence>
<comment type="caution">
    <text evidence="7">The sequence shown here is derived from an EMBL/GenBank/DDBJ whole genome shotgun (WGS) entry which is preliminary data.</text>
</comment>
<dbReference type="RefSeq" id="WP_194121400.1">
    <property type="nucleotide sequence ID" value="NZ_JACYGY010000001.1"/>
</dbReference>
<keyword evidence="7" id="KW-0675">Receptor</keyword>
<dbReference type="Gene3D" id="2.170.130.10">
    <property type="entry name" value="TonB-dependent receptor, plug domain"/>
    <property type="match status" value="1"/>
</dbReference>
<gene>
    <name evidence="7" type="ORF">IEE83_15310</name>
</gene>
<organism evidence="7 8">
    <name type="scientific">Dyadobacter subterraneus</name>
    <dbReference type="NCBI Taxonomy" id="2773304"/>
    <lineage>
        <taxon>Bacteria</taxon>
        <taxon>Pseudomonadati</taxon>
        <taxon>Bacteroidota</taxon>
        <taxon>Cytophagia</taxon>
        <taxon>Cytophagales</taxon>
        <taxon>Spirosomataceae</taxon>
        <taxon>Dyadobacter</taxon>
    </lineage>
</organism>
<feature type="signal peptide" evidence="4">
    <location>
        <begin position="1"/>
        <end position="19"/>
    </location>
</feature>
<dbReference type="Proteomes" id="UP000634134">
    <property type="component" value="Unassembled WGS sequence"/>
</dbReference>
<dbReference type="PANTHER" id="PTHR40980">
    <property type="entry name" value="PLUG DOMAIN-CONTAINING PROTEIN"/>
    <property type="match status" value="1"/>
</dbReference>
<evidence type="ECO:0000256" key="3">
    <source>
        <dbReference type="ARBA" id="ARBA00023237"/>
    </source>
</evidence>
<dbReference type="InterPro" id="IPR012910">
    <property type="entry name" value="Plug_dom"/>
</dbReference>
<dbReference type="SUPFAM" id="SSF56935">
    <property type="entry name" value="Porins"/>
    <property type="match status" value="1"/>
</dbReference>
<reference evidence="8" key="1">
    <citation type="submission" date="2023-07" db="EMBL/GenBank/DDBJ databases">
        <title>Dyadobacter sp. nov 'subterranea' isolated from contaminted grondwater.</title>
        <authorList>
            <person name="Szabo I."/>
            <person name="Al-Omari J."/>
            <person name="Szerdahelyi S.G."/>
            <person name="Rado J."/>
        </authorList>
    </citation>
    <scope>NUCLEOTIDE SEQUENCE [LARGE SCALE GENOMIC DNA]</scope>
    <source>
        <strain evidence="8">UP-52</strain>
    </source>
</reference>
<proteinExistence type="predicted"/>
<dbReference type="Gene3D" id="2.40.170.20">
    <property type="entry name" value="TonB-dependent receptor, beta-barrel domain"/>
    <property type="match status" value="1"/>
</dbReference>
<protein>
    <submittedName>
        <fullName evidence="7">TonB-dependent receptor</fullName>
    </submittedName>
</protein>
<dbReference type="PANTHER" id="PTHR40980:SF4">
    <property type="entry name" value="TONB-DEPENDENT RECEPTOR-LIKE BETA-BARREL DOMAIN-CONTAINING PROTEIN"/>
    <property type="match status" value="1"/>
</dbReference>
<keyword evidence="4" id="KW-0732">Signal</keyword>
<evidence type="ECO:0000313" key="7">
    <source>
        <dbReference type="EMBL" id="MBE9463255.1"/>
    </source>
</evidence>
<dbReference type="InterPro" id="IPR036942">
    <property type="entry name" value="Beta-barrel_TonB_sf"/>
</dbReference>
<dbReference type="InterPro" id="IPR041700">
    <property type="entry name" value="OMP_b-brl_3"/>
</dbReference>
<feature type="chain" id="PRO_5047368494" evidence="4">
    <location>
        <begin position="20"/>
        <end position="820"/>
    </location>
</feature>
<dbReference type="InterPro" id="IPR008969">
    <property type="entry name" value="CarboxyPept-like_regulatory"/>
</dbReference>
<sequence>MKVAVFTLTFLFISMVSIRAQSSFTISGSVADRLTGQPLAFCSIAIYKSQDSTLVAGVLTDENGIYKIGNVDLGRYYMQAKYIGYSKIVLALPDLADGQTQLNLPAIAMEPDPRTLSALNVTAQRQTVENKIDRQVYRADKFLSSQGGTAIDVLKNTPSVTVNSEGDITLRGSSGFLVLLNGKPVQADPSAILNQIPANTIENIEVITSPSARFDPDGKAGIINITTRTVAAGSRSLSANSQAGLPALYRYGNLHSPQRYGADATFNVRSSHWDFNLSGNYLRNDIAGRRIGDVNTTINDVFTSFPSTGERSFVRYNYTVRSAVSFTPNAQNVFSAGFYRGYRKQSRRADLVYNNIKTDLASGEVLGRITYFNSNLARKSGGVTLGNLDYTHTFTNKSFAVVSGLFEQGNMVGLTTNVNLDEPDRHNILQSTRNPSTNPLRAFRLRADYTLAIGKGKFETGYQYRNQVQKGNFQYLDLDLESGLFILVPEFSSSTKVINHIHAVYGQYSAKTGKFDYVGGLHYEYAARAFTAGSQNTRNLNLSNLFPTLNLQYQVSKSFRVKAGYSRRVQRSTNNELNPFPEREHSETLESGDPNILPEFIDLTEVGGVKDFQKGSVYATLYNQRIKNVVNRVNSVYNDTILNRIYTNAGLATSWGIEAGTTLNLTKWWQFYGGGNVYNYKIKGSLFNNKVDVNTSSLAYSVNANTTFKFSAGFQLQLAVNYLSKRVTAQGEDSRFITPGASAKKTFLKGRLAATLQWQNIDLGLFGSNKQRITTFGKDFFTTTNYIQETDIFLINLSYNLNQTSKKAKLPSSEFGEKEF</sequence>
<keyword evidence="2" id="KW-0472">Membrane</keyword>
<evidence type="ECO:0000256" key="2">
    <source>
        <dbReference type="ARBA" id="ARBA00023136"/>
    </source>
</evidence>
<keyword evidence="3" id="KW-0998">Cell outer membrane</keyword>
<accession>A0ABR9WCV9</accession>
<dbReference type="Pfam" id="PF13620">
    <property type="entry name" value="CarboxypepD_reg"/>
    <property type="match status" value="1"/>
</dbReference>
<dbReference type="InterPro" id="IPR037066">
    <property type="entry name" value="Plug_dom_sf"/>
</dbReference>
<evidence type="ECO:0000313" key="8">
    <source>
        <dbReference type="Proteomes" id="UP000634134"/>
    </source>
</evidence>
<dbReference type="EMBL" id="JACYGY010000001">
    <property type="protein sequence ID" value="MBE9463255.1"/>
    <property type="molecule type" value="Genomic_DNA"/>
</dbReference>
<name>A0ABR9WCV9_9BACT</name>
<dbReference type="Pfam" id="PF14905">
    <property type="entry name" value="OMP_b-brl_3"/>
    <property type="match status" value="1"/>
</dbReference>
<evidence type="ECO:0000259" key="5">
    <source>
        <dbReference type="Pfam" id="PF07715"/>
    </source>
</evidence>
<evidence type="ECO:0000256" key="1">
    <source>
        <dbReference type="ARBA" id="ARBA00004442"/>
    </source>
</evidence>
<dbReference type="Gene3D" id="2.60.40.1120">
    <property type="entry name" value="Carboxypeptidase-like, regulatory domain"/>
    <property type="match status" value="1"/>
</dbReference>
<comment type="subcellular location">
    <subcellularLocation>
        <location evidence="1">Cell outer membrane</location>
    </subcellularLocation>
</comment>